<dbReference type="Proteomes" id="UP001157006">
    <property type="component" value="Chromosome 1L"/>
</dbReference>
<keyword evidence="2" id="KW-1185">Reference proteome</keyword>
<proteinExistence type="predicted"/>
<accession>A0AAV0YUA2</accession>
<dbReference type="EMBL" id="OX451736">
    <property type="protein sequence ID" value="CAI8588388.1"/>
    <property type="molecule type" value="Genomic_DNA"/>
</dbReference>
<reference evidence="1 2" key="1">
    <citation type="submission" date="2023-01" db="EMBL/GenBank/DDBJ databases">
        <authorList>
            <person name="Kreplak J."/>
        </authorList>
    </citation>
    <scope>NUCLEOTIDE SEQUENCE [LARGE SCALE GENOMIC DNA]</scope>
</reference>
<dbReference type="AlphaFoldDB" id="A0AAV0YUA2"/>
<evidence type="ECO:0000313" key="2">
    <source>
        <dbReference type="Proteomes" id="UP001157006"/>
    </source>
</evidence>
<sequence length="264" mass="30154">MNVNKSKHYVTNKGKKVFMKKVIYEEDIRSLQDLGIDKASMYEEERSTKMSKNMFQHLAQKSELSHEDWVIEGKANGQTGGPPNFEQPTSVRKKKLKKNGYDIVHPNRTTSHMFESVINQRHDKMIGEEKDDVLKSSRKRHDYIIVDKSDLASSGSISVVSLGFGSIRSYHDEDYHGTILRKHDGDKDVTDIPYDMLKEPQVHKVNKNHVHEDSEVDSAITNGDVVNNHDHALEDVKTLSEGVNEIHFTTNGKEYKLISNDMTT</sequence>
<organism evidence="1 2">
    <name type="scientific">Vicia faba</name>
    <name type="common">Broad bean</name>
    <name type="synonym">Faba vulgaris</name>
    <dbReference type="NCBI Taxonomy" id="3906"/>
    <lineage>
        <taxon>Eukaryota</taxon>
        <taxon>Viridiplantae</taxon>
        <taxon>Streptophyta</taxon>
        <taxon>Embryophyta</taxon>
        <taxon>Tracheophyta</taxon>
        <taxon>Spermatophyta</taxon>
        <taxon>Magnoliopsida</taxon>
        <taxon>eudicotyledons</taxon>
        <taxon>Gunneridae</taxon>
        <taxon>Pentapetalae</taxon>
        <taxon>rosids</taxon>
        <taxon>fabids</taxon>
        <taxon>Fabales</taxon>
        <taxon>Fabaceae</taxon>
        <taxon>Papilionoideae</taxon>
        <taxon>50 kb inversion clade</taxon>
        <taxon>NPAAA clade</taxon>
        <taxon>Hologalegina</taxon>
        <taxon>IRL clade</taxon>
        <taxon>Fabeae</taxon>
        <taxon>Vicia</taxon>
    </lineage>
</organism>
<gene>
    <name evidence="1" type="ORF">VFH_I345160</name>
</gene>
<name>A0AAV0YUA2_VICFA</name>
<protein>
    <submittedName>
        <fullName evidence="1">Uncharacterized protein</fullName>
    </submittedName>
</protein>
<evidence type="ECO:0000313" key="1">
    <source>
        <dbReference type="EMBL" id="CAI8588388.1"/>
    </source>
</evidence>